<dbReference type="GO" id="GO:0043531">
    <property type="term" value="F:ADP binding"/>
    <property type="evidence" value="ECO:0007669"/>
    <property type="project" value="InterPro"/>
</dbReference>
<sequence>MAAKFEIEKFNGRNFFLWKLKIREILREDNCLDAIDVRPADITDGKWKEMDDNVVANLHIDANDGLSIVKYDVFISFRGPDTRNSFVDHLYDHLTRKGIFVFKDDKSLQKGESISLQLLQAIKDSRVSIIVFSKDYASSTWCLDEMAAIDESSRRLKQVVFPVFYDIDPSHVRKRSGAYEDAFVLHTKQCSDKVDQWRTAMTYLAGSAGWDVRNQPESVMIEEMVQAVIEKLGHTYSASIDDLFGIQPHIEALEGLLRLQSEDDGCRVVGIRGMDGIGKTALAKVLYDRISYQFDACCFIENVSKIYEDGGAVAVQKQILCRTIKEKNIDTYSPPNISQIMRNRLCKIKLLIVLDNVEQLEQLEELDIQPVFLHTGSRIITIARDKHILQAYGANDVFEAKLMNPEDARKLFCRKAFKSDYPSSGFAELISKVLKYANRLPLAVKVLGSFLFSRNANQWNSTLDKFEKNPPNKIMKVLNVSYEGLEQDEKEVFLHVACFFNGERRDYVSRILDACGLNPGINIPLLAEKSLITIINEEIYMHEMLHKLGKQIVREQHPDKPDLWSRMWLYRDFHDAMISNSEAVKAKAIIINQKDDVSKFNQLSTEGLSKMENLVVLILYHTNFSGRPTSFSDSLRYVLWNGYPFMSLPSEFQPYQLVELNMPDSSIEQLWIGIKRLDLTGCINLSHVDPSIGLLEELVFLSLQNCTSLVSLVFGNAPVLRSLRVLRLSDCTKLGNTPDLSGTLILQYVDMDRCASLSTIHESIGALAKLKFISFRDCTNLVGIPDTFYKMKSLITLDLHGCSKFTNLPLRWISASPLQSLTYLDLSFCCIFNIPDAIGELRCLERLNLQGNGFTTVPSSLCYGLSYLNLSHCHKLQSFSLIETKSARLNSVGRLHLDLEPLQFRCGFDIVLPWHGKPNASHPFLDDIPNFFHQRFVGSIPDNIPKKFHHRFEGGSIVRINNSIMEVDWVGFLFYVTFELNNHPILSSYTHQILSQPLPHPFYLSFESEYTEERFDMQLNLELNKVDGKHYLWTIYISREHCHFVKTRADITFKASEGLIIKEWGLRVLTKEDIEASEVGQSIHLPLENVNVTQSRSSSFDPTKIQHPYNWLVSKEDEAEKDEAKGKETDLFNLGLLTEKPQ</sequence>
<name>A0A072U1Z5_MEDTR</name>
<accession>A0A072U1Z5</accession>
<dbReference type="EnsemblPlants" id="KEH23203">
    <property type="protein sequence ID" value="KEH23203"/>
    <property type="gene ID" value="MTR_7g069120"/>
</dbReference>
<dbReference type="Pfam" id="PF00931">
    <property type="entry name" value="NB-ARC"/>
    <property type="match status" value="1"/>
</dbReference>
<dbReference type="Pfam" id="PF23282">
    <property type="entry name" value="WHD_ROQ1"/>
    <property type="match status" value="1"/>
</dbReference>
<proteinExistence type="predicted"/>
<dbReference type="Gene3D" id="3.80.10.10">
    <property type="entry name" value="Ribonuclease Inhibitor"/>
    <property type="match status" value="2"/>
</dbReference>
<evidence type="ECO:0000256" key="1">
    <source>
        <dbReference type="ARBA" id="ARBA00022614"/>
    </source>
</evidence>
<reference evidence="7" key="3">
    <citation type="submission" date="2015-04" db="UniProtKB">
        <authorList>
            <consortium name="EnsemblPlants"/>
        </authorList>
    </citation>
    <scope>IDENTIFICATION</scope>
    <source>
        <strain evidence="7">cv. Jemalong A17</strain>
    </source>
</reference>
<evidence type="ECO:0000313" key="8">
    <source>
        <dbReference type="Proteomes" id="UP000002051"/>
    </source>
</evidence>
<dbReference type="InterPro" id="IPR058192">
    <property type="entry name" value="WHD_ROQ1-like"/>
</dbReference>
<dbReference type="InterPro" id="IPR032675">
    <property type="entry name" value="LRR_dom_sf"/>
</dbReference>
<dbReference type="Pfam" id="PF00560">
    <property type="entry name" value="LRR_1"/>
    <property type="match status" value="1"/>
</dbReference>
<dbReference type="SUPFAM" id="SSF52540">
    <property type="entry name" value="P-loop containing nucleoside triphosphate hydrolases"/>
    <property type="match status" value="1"/>
</dbReference>
<evidence type="ECO:0000313" key="7">
    <source>
        <dbReference type="EnsemblPlants" id="KEH23203"/>
    </source>
</evidence>
<organism evidence="6 8">
    <name type="scientific">Medicago truncatula</name>
    <name type="common">Barrel medic</name>
    <name type="synonym">Medicago tribuloides</name>
    <dbReference type="NCBI Taxonomy" id="3880"/>
    <lineage>
        <taxon>Eukaryota</taxon>
        <taxon>Viridiplantae</taxon>
        <taxon>Streptophyta</taxon>
        <taxon>Embryophyta</taxon>
        <taxon>Tracheophyta</taxon>
        <taxon>Spermatophyta</taxon>
        <taxon>Magnoliopsida</taxon>
        <taxon>eudicotyledons</taxon>
        <taxon>Gunneridae</taxon>
        <taxon>Pentapetalae</taxon>
        <taxon>rosids</taxon>
        <taxon>fabids</taxon>
        <taxon>Fabales</taxon>
        <taxon>Fabaceae</taxon>
        <taxon>Papilionoideae</taxon>
        <taxon>50 kb inversion clade</taxon>
        <taxon>NPAAA clade</taxon>
        <taxon>Hologalegina</taxon>
        <taxon>IRL clade</taxon>
        <taxon>Trifolieae</taxon>
        <taxon>Medicago</taxon>
    </lineage>
</organism>
<dbReference type="SUPFAM" id="SSF52200">
    <property type="entry name" value="Toll/Interleukin receptor TIR domain"/>
    <property type="match status" value="1"/>
</dbReference>
<dbReference type="PROSITE" id="PS50104">
    <property type="entry name" value="TIR"/>
    <property type="match status" value="1"/>
</dbReference>
<dbReference type="Pfam" id="PF01582">
    <property type="entry name" value="TIR"/>
    <property type="match status" value="1"/>
</dbReference>
<dbReference type="Gene3D" id="3.40.50.10140">
    <property type="entry name" value="Toll/interleukin-1 receptor homology (TIR) domain"/>
    <property type="match status" value="1"/>
</dbReference>
<dbReference type="InterPro" id="IPR035897">
    <property type="entry name" value="Toll_tir_struct_dom_sf"/>
</dbReference>
<dbReference type="InterPro" id="IPR011713">
    <property type="entry name" value="Leu-rich_rpt_3"/>
</dbReference>
<dbReference type="PRINTS" id="PR00364">
    <property type="entry name" value="DISEASERSIST"/>
</dbReference>
<dbReference type="SUPFAM" id="SSF52058">
    <property type="entry name" value="L domain-like"/>
    <property type="match status" value="1"/>
</dbReference>
<dbReference type="InterPro" id="IPR036390">
    <property type="entry name" value="WH_DNA-bd_sf"/>
</dbReference>
<evidence type="ECO:0000256" key="3">
    <source>
        <dbReference type="ARBA" id="ARBA00022821"/>
    </source>
</evidence>
<evidence type="ECO:0000256" key="2">
    <source>
        <dbReference type="ARBA" id="ARBA00022737"/>
    </source>
</evidence>
<dbReference type="Gene3D" id="3.40.50.300">
    <property type="entry name" value="P-loop containing nucleotide triphosphate hydrolases"/>
    <property type="match status" value="1"/>
</dbReference>
<keyword evidence="3" id="KW-0611">Plant defense</keyword>
<dbReference type="InterPro" id="IPR002182">
    <property type="entry name" value="NB-ARC"/>
</dbReference>
<dbReference type="FunFam" id="3.40.50.10140:FF:000007">
    <property type="entry name" value="Disease resistance protein (TIR-NBS-LRR class)"/>
    <property type="match status" value="1"/>
</dbReference>
<keyword evidence="1" id="KW-0433">Leucine-rich repeat</keyword>
<dbReference type="Gene3D" id="1.10.8.430">
    <property type="entry name" value="Helical domain of apoptotic protease-activating factors"/>
    <property type="match status" value="1"/>
</dbReference>
<dbReference type="PANTHER" id="PTHR11017:SF290">
    <property type="entry name" value="ADP-RIBOSYL CYCLASE_CYCLIC ADP-RIBOSE HYDROLASE"/>
    <property type="match status" value="1"/>
</dbReference>
<evidence type="ECO:0000256" key="4">
    <source>
        <dbReference type="ARBA" id="ARBA00023027"/>
    </source>
</evidence>
<dbReference type="SUPFAM" id="SSF46785">
    <property type="entry name" value="Winged helix' DNA-binding domain"/>
    <property type="match status" value="1"/>
</dbReference>
<feature type="domain" description="TIR" evidence="5">
    <location>
        <begin position="69"/>
        <end position="232"/>
    </location>
</feature>
<reference evidence="6 8" key="1">
    <citation type="journal article" date="2011" name="Nature">
        <title>The Medicago genome provides insight into the evolution of rhizobial symbioses.</title>
        <authorList>
            <person name="Young N.D."/>
            <person name="Debelle F."/>
            <person name="Oldroyd G.E."/>
            <person name="Geurts R."/>
            <person name="Cannon S.B."/>
            <person name="Udvardi M.K."/>
            <person name="Benedito V.A."/>
            <person name="Mayer K.F."/>
            <person name="Gouzy J."/>
            <person name="Schoof H."/>
            <person name="Van de Peer Y."/>
            <person name="Proost S."/>
            <person name="Cook D.R."/>
            <person name="Meyers B.C."/>
            <person name="Spannagl M."/>
            <person name="Cheung F."/>
            <person name="De Mita S."/>
            <person name="Krishnakumar V."/>
            <person name="Gundlach H."/>
            <person name="Zhou S."/>
            <person name="Mudge J."/>
            <person name="Bharti A.K."/>
            <person name="Murray J.D."/>
            <person name="Naoumkina M.A."/>
            <person name="Rosen B."/>
            <person name="Silverstein K.A."/>
            <person name="Tang H."/>
            <person name="Rombauts S."/>
            <person name="Zhao P.X."/>
            <person name="Zhou P."/>
            <person name="Barbe V."/>
            <person name="Bardou P."/>
            <person name="Bechner M."/>
            <person name="Bellec A."/>
            <person name="Berger A."/>
            <person name="Berges H."/>
            <person name="Bidwell S."/>
            <person name="Bisseling T."/>
            <person name="Choisne N."/>
            <person name="Couloux A."/>
            <person name="Denny R."/>
            <person name="Deshpande S."/>
            <person name="Dai X."/>
            <person name="Doyle J.J."/>
            <person name="Dudez A.M."/>
            <person name="Farmer A.D."/>
            <person name="Fouteau S."/>
            <person name="Franken C."/>
            <person name="Gibelin C."/>
            <person name="Gish J."/>
            <person name="Goldstein S."/>
            <person name="Gonzalez A.J."/>
            <person name="Green P.J."/>
            <person name="Hallab A."/>
            <person name="Hartog M."/>
            <person name="Hua A."/>
            <person name="Humphray S.J."/>
            <person name="Jeong D.H."/>
            <person name="Jing Y."/>
            <person name="Jocker A."/>
            <person name="Kenton S.M."/>
            <person name="Kim D.J."/>
            <person name="Klee K."/>
            <person name="Lai H."/>
            <person name="Lang C."/>
            <person name="Lin S."/>
            <person name="Macmil S.L."/>
            <person name="Magdelenat G."/>
            <person name="Matthews L."/>
            <person name="McCorrison J."/>
            <person name="Monaghan E.L."/>
            <person name="Mun J.H."/>
            <person name="Najar F.Z."/>
            <person name="Nicholson C."/>
            <person name="Noirot C."/>
            <person name="O'Bleness M."/>
            <person name="Paule C.R."/>
            <person name="Poulain J."/>
            <person name="Prion F."/>
            <person name="Qin B."/>
            <person name="Qu C."/>
            <person name="Retzel E.F."/>
            <person name="Riddle C."/>
            <person name="Sallet E."/>
            <person name="Samain S."/>
            <person name="Samson N."/>
            <person name="Sanders I."/>
            <person name="Saurat O."/>
            <person name="Scarpelli C."/>
            <person name="Schiex T."/>
            <person name="Segurens B."/>
            <person name="Severin A.J."/>
            <person name="Sherrier D.J."/>
            <person name="Shi R."/>
            <person name="Sims S."/>
            <person name="Singer S.R."/>
            <person name="Sinharoy S."/>
            <person name="Sterck L."/>
            <person name="Viollet A."/>
            <person name="Wang B.B."/>
            <person name="Wang K."/>
            <person name="Wang M."/>
            <person name="Wang X."/>
            <person name="Warfsmann J."/>
            <person name="Weissenbach J."/>
            <person name="White D.D."/>
            <person name="White J.D."/>
            <person name="Wiley G.B."/>
            <person name="Wincker P."/>
            <person name="Xing Y."/>
            <person name="Yang L."/>
            <person name="Yao Z."/>
            <person name="Ying F."/>
            <person name="Zhai J."/>
            <person name="Zhou L."/>
            <person name="Zuber A."/>
            <person name="Denarie J."/>
            <person name="Dixon R.A."/>
            <person name="May G.D."/>
            <person name="Schwartz D.C."/>
            <person name="Rogers J."/>
            <person name="Quetier F."/>
            <person name="Town C.D."/>
            <person name="Roe B.A."/>
        </authorList>
    </citation>
    <scope>NUCLEOTIDE SEQUENCE [LARGE SCALE GENOMIC DNA]</scope>
    <source>
        <strain evidence="6">A17</strain>
        <strain evidence="7 8">cv. Jemalong A17</strain>
    </source>
</reference>
<dbReference type="EMBL" id="CM001223">
    <property type="protein sequence ID" value="KEH23203.1"/>
    <property type="molecule type" value="Genomic_DNA"/>
</dbReference>
<dbReference type="Proteomes" id="UP000002051">
    <property type="component" value="Unassembled WGS sequence"/>
</dbReference>
<dbReference type="PANTHER" id="PTHR11017">
    <property type="entry name" value="LEUCINE-RICH REPEAT-CONTAINING PROTEIN"/>
    <property type="match status" value="1"/>
</dbReference>
<dbReference type="GO" id="GO:0007165">
    <property type="term" value="P:signal transduction"/>
    <property type="evidence" value="ECO:0007669"/>
    <property type="project" value="InterPro"/>
</dbReference>
<dbReference type="InterPro" id="IPR027417">
    <property type="entry name" value="P-loop_NTPase"/>
</dbReference>
<dbReference type="HOGENOM" id="CLU_001561_0_2_1"/>
<keyword evidence="2" id="KW-0677">Repeat</keyword>
<dbReference type="SMART" id="SM00255">
    <property type="entry name" value="TIR"/>
    <property type="match status" value="1"/>
</dbReference>
<dbReference type="InterPro" id="IPR000157">
    <property type="entry name" value="TIR_dom"/>
</dbReference>
<dbReference type="InterPro" id="IPR044974">
    <property type="entry name" value="Disease_R_plants"/>
</dbReference>
<reference evidence="6 8" key="2">
    <citation type="journal article" date="2014" name="BMC Genomics">
        <title>An improved genome release (version Mt4.0) for the model legume Medicago truncatula.</title>
        <authorList>
            <person name="Tang H."/>
            <person name="Krishnakumar V."/>
            <person name="Bidwell S."/>
            <person name="Rosen B."/>
            <person name="Chan A."/>
            <person name="Zhou S."/>
            <person name="Gentzbittel L."/>
            <person name="Childs K.L."/>
            <person name="Yandell M."/>
            <person name="Gundlach H."/>
            <person name="Mayer K.F."/>
            <person name="Schwartz D.C."/>
            <person name="Town C.D."/>
        </authorList>
    </citation>
    <scope>GENOME REANNOTATION</scope>
    <source>
        <strain evidence="6">A17</strain>
        <strain evidence="7 8">cv. Jemalong A17</strain>
    </source>
</reference>
<evidence type="ECO:0000313" key="6">
    <source>
        <dbReference type="EMBL" id="KEH23203.1"/>
    </source>
</evidence>
<dbReference type="InterPro" id="IPR003591">
    <property type="entry name" value="Leu-rich_rpt_typical-subtyp"/>
</dbReference>
<protein>
    <submittedName>
        <fullName evidence="6">Disease resistance protein (TIR-NBS-LRR class), putative</fullName>
    </submittedName>
</protein>
<evidence type="ECO:0000259" key="5">
    <source>
        <dbReference type="PROSITE" id="PS50104"/>
    </source>
</evidence>
<dbReference type="AlphaFoldDB" id="A0A072U1Z5"/>
<gene>
    <name evidence="6" type="ordered locus">MTR_7g069120</name>
</gene>
<keyword evidence="8" id="KW-1185">Reference proteome</keyword>
<dbReference type="InterPro" id="IPR042197">
    <property type="entry name" value="Apaf_helical"/>
</dbReference>
<dbReference type="InterPro" id="IPR001611">
    <property type="entry name" value="Leu-rich_rpt"/>
</dbReference>
<keyword evidence="4" id="KW-0520">NAD</keyword>
<dbReference type="Pfam" id="PF07725">
    <property type="entry name" value="LRR_3"/>
    <property type="match status" value="1"/>
</dbReference>
<dbReference type="GO" id="GO:0006952">
    <property type="term" value="P:defense response"/>
    <property type="evidence" value="ECO:0007669"/>
    <property type="project" value="UniProtKB-KW"/>
</dbReference>
<dbReference type="SMART" id="SM00369">
    <property type="entry name" value="LRR_TYP"/>
    <property type="match status" value="2"/>
</dbReference>